<dbReference type="GO" id="GO:0005506">
    <property type="term" value="F:iron ion binding"/>
    <property type="evidence" value="ECO:0007669"/>
    <property type="project" value="InterPro"/>
</dbReference>
<protein>
    <submittedName>
        <fullName evidence="2">Geraniol 8-hydroxylase-like</fullName>
    </submittedName>
</protein>
<gene>
    <name evidence="2" type="primary">LOC120258577</name>
</gene>
<dbReference type="GO" id="GO:0020037">
    <property type="term" value="F:heme binding"/>
    <property type="evidence" value="ECO:0007669"/>
    <property type="project" value="InterPro"/>
</dbReference>
<dbReference type="RefSeq" id="XP_039121971.1">
    <property type="nucleotide sequence ID" value="XM_039266037.1"/>
</dbReference>
<dbReference type="GO" id="GO:0016705">
    <property type="term" value="F:oxidoreductase activity, acting on paired donors, with incorporation or reduction of molecular oxygen"/>
    <property type="evidence" value="ECO:0007669"/>
    <property type="project" value="InterPro"/>
</dbReference>
<organism evidence="1 2">
    <name type="scientific">Dioscorea cayennensis subsp. rotundata</name>
    <name type="common">White Guinea yam</name>
    <name type="synonym">Dioscorea rotundata</name>
    <dbReference type="NCBI Taxonomy" id="55577"/>
    <lineage>
        <taxon>Eukaryota</taxon>
        <taxon>Viridiplantae</taxon>
        <taxon>Streptophyta</taxon>
        <taxon>Embryophyta</taxon>
        <taxon>Tracheophyta</taxon>
        <taxon>Spermatophyta</taxon>
        <taxon>Magnoliopsida</taxon>
        <taxon>Liliopsida</taxon>
        <taxon>Dioscoreales</taxon>
        <taxon>Dioscoreaceae</taxon>
        <taxon>Dioscorea</taxon>
    </lineage>
</organism>
<dbReference type="SUPFAM" id="SSF48264">
    <property type="entry name" value="Cytochrome P450"/>
    <property type="match status" value="1"/>
</dbReference>
<evidence type="ECO:0000313" key="2">
    <source>
        <dbReference type="RefSeq" id="XP_039121971.1"/>
    </source>
</evidence>
<accession>A0AB40B3Y3</accession>
<dbReference type="InterPro" id="IPR036396">
    <property type="entry name" value="Cyt_P450_sf"/>
</dbReference>
<dbReference type="GO" id="GO:0004497">
    <property type="term" value="F:monooxygenase activity"/>
    <property type="evidence" value="ECO:0007669"/>
    <property type="project" value="InterPro"/>
</dbReference>
<dbReference type="Proteomes" id="UP001515500">
    <property type="component" value="Chromosome 4"/>
</dbReference>
<name>A0AB40B3Y3_DIOCR</name>
<proteinExistence type="predicted"/>
<dbReference type="GeneID" id="120258577"/>
<sequence length="157" mass="17607">MPYRCFAVLTKTFGPIMTLRLSQVTNIVVTSPEIAREVFQKNDLIFSSRSVPDAIRALSIHEKSLVRLPGNQRWRNLHKICTTGLFTSRSLNSTKSLRSQKVRELIAYVSECCASQTAVDVRYVSSTTILNLLSNTLFSADFATLSSESKLEFVILT</sequence>
<keyword evidence="1" id="KW-1185">Reference proteome</keyword>
<dbReference type="AlphaFoldDB" id="A0AB40B3Y3"/>
<dbReference type="Pfam" id="PF00067">
    <property type="entry name" value="p450"/>
    <property type="match status" value="1"/>
</dbReference>
<dbReference type="PANTHER" id="PTHR24299">
    <property type="entry name" value="CYTOCHROME P450 FAMILY 1"/>
    <property type="match status" value="1"/>
</dbReference>
<reference evidence="2" key="1">
    <citation type="submission" date="2025-08" db="UniProtKB">
        <authorList>
            <consortium name="RefSeq"/>
        </authorList>
    </citation>
    <scope>IDENTIFICATION</scope>
</reference>
<dbReference type="InterPro" id="IPR001128">
    <property type="entry name" value="Cyt_P450"/>
</dbReference>
<evidence type="ECO:0000313" key="1">
    <source>
        <dbReference type="Proteomes" id="UP001515500"/>
    </source>
</evidence>
<dbReference type="Gene3D" id="1.10.630.10">
    <property type="entry name" value="Cytochrome P450"/>
    <property type="match status" value="1"/>
</dbReference>
<dbReference type="PANTHER" id="PTHR24299:SF59">
    <property type="entry name" value="CYTOCHROME P450 SUPERFAMILY PROTEIN"/>
    <property type="match status" value="1"/>
</dbReference>